<accession>A0ABM1ZD08</accession>
<dbReference type="EnsemblMetazoa" id="AALFPA23_017345.R25301">
    <property type="protein sequence ID" value="AALFPA23_017345.P25301"/>
    <property type="gene ID" value="AALFPA23_017345"/>
</dbReference>
<evidence type="ECO:0000313" key="2">
    <source>
        <dbReference type="EnsemblMetazoa" id="AALFPA23_017345.P25301"/>
    </source>
</evidence>
<proteinExistence type="predicted"/>
<feature type="transmembrane region" description="Helical" evidence="1">
    <location>
        <begin position="50"/>
        <end position="72"/>
    </location>
</feature>
<reference evidence="3" key="1">
    <citation type="journal article" date="2015" name="Proc. Natl. Acad. Sci. U.S.A.">
        <title>Genome sequence of the Asian Tiger mosquito, Aedes albopictus, reveals insights into its biology, genetics, and evolution.</title>
        <authorList>
            <person name="Chen X.G."/>
            <person name="Jiang X."/>
            <person name="Gu J."/>
            <person name="Xu M."/>
            <person name="Wu Y."/>
            <person name="Deng Y."/>
            <person name="Zhang C."/>
            <person name="Bonizzoni M."/>
            <person name="Dermauw W."/>
            <person name="Vontas J."/>
            <person name="Armbruster P."/>
            <person name="Huang X."/>
            <person name="Yang Y."/>
            <person name="Zhang H."/>
            <person name="He W."/>
            <person name="Peng H."/>
            <person name="Liu Y."/>
            <person name="Wu K."/>
            <person name="Chen J."/>
            <person name="Lirakis M."/>
            <person name="Topalis P."/>
            <person name="Van Leeuwen T."/>
            <person name="Hall A.B."/>
            <person name="Jiang X."/>
            <person name="Thorpe C."/>
            <person name="Mueller R.L."/>
            <person name="Sun C."/>
            <person name="Waterhouse R.M."/>
            <person name="Yan G."/>
            <person name="Tu Z.J."/>
            <person name="Fang X."/>
            <person name="James A.A."/>
        </authorList>
    </citation>
    <scope>NUCLEOTIDE SEQUENCE [LARGE SCALE GENOMIC DNA]</scope>
    <source>
        <strain evidence="3">Foshan</strain>
    </source>
</reference>
<feature type="transmembrane region" description="Helical" evidence="1">
    <location>
        <begin position="314"/>
        <end position="334"/>
    </location>
</feature>
<feature type="transmembrane region" description="Helical" evidence="1">
    <location>
        <begin position="22"/>
        <end position="38"/>
    </location>
</feature>
<feature type="transmembrane region" description="Helical" evidence="1">
    <location>
        <begin position="195"/>
        <end position="215"/>
    </location>
</feature>
<evidence type="ECO:0000313" key="3">
    <source>
        <dbReference type="Proteomes" id="UP000069940"/>
    </source>
</evidence>
<feature type="transmembrane region" description="Helical" evidence="1">
    <location>
        <begin position="288"/>
        <end position="308"/>
    </location>
</feature>
<evidence type="ECO:0008006" key="4">
    <source>
        <dbReference type="Google" id="ProtNLM"/>
    </source>
</evidence>
<feature type="transmembrane region" description="Helical" evidence="1">
    <location>
        <begin position="142"/>
        <end position="161"/>
    </location>
</feature>
<dbReference type="Proteomes" id="UP000069940">
    <property type="component" value="Unassembled WGS sequence"/>
</dbReference>
<keyword evidence="1" id="KW-0812">Transmembrane</keyword>
<evidence type="ECO:0000256" key="1">
    <source>
        <dbReference type="SAM" id="Phobius"/>
    </source>
</evidence>
<keyword evidence="1" id="KW-1133">Transmembrane helix</keyword>
<dbReference type="GeneID" id="109411343"/>
<sequence length="419" mass="47073">MESFRRCCALIRNFWKFDPNGAFLRLPYLMMAIGVVHLEEGAQRWKRWMMATNCLLATYQYCVSVVAVLLVLQNGKGAFALIWSVAAVVSFTICNVKARVLQHYLGVIREVGRFVDGKPGYSGDAEFDLAVRHEVFKTMRKMFAAIYGNCFCVQVIMAMPIEQIQRLFGTPEEFGELGPVVAQLASSAALLLKPFIWMSRLFSGTVTFTGLLVALNAEMKIVRHGFEGVMDRVSAAINEDIGQGGSLNKRAEQKMFWKNLNVNVKLLVDQHIEILRNIILLKPAAENFYFIIHYYSLACVSAIIAVSLFEGFSFGSVAIAGTACGYFAQCYWWCYVIDSYEDMSSDIADQAYALAMEIRPSEKFRQEYKRMMKILMIVQINAARSNLFTCGGVFPISITAFGDLCNLTYSAITFVSRVS</sequence>
<reference evidence="2" key="2">
    <citation type="submission" date="2025-05" db="UniProtKB">
        <authorList>
            <consortium name="EnsemblMetazoa"/>
        </authorList>
    </citation>
    <scope>IDENTIFICATION</scope>
    <source>
        <strain evidence="2">Foshan</strain>
    </source>
</reference>
<protein>
    <recommendedName>
        <fullName evidence="4">Odorant receptor</fullName>
    </recommendedName>
</protein>
<organism evidence="2 3">
    <name type="scientific">Aedes albopictus</name>
    <name type="common">Asian tiger mosquito</name>
    <name type="synonym">Stegomyia albopicta</name>
    <dbReference type="NCBI Taxonomy" id="7160"/>
    <lineage>
        <taxon>Eukaryota</taxon>
        <taxon>Metazoa</taxon>
        <taxon>Ecdysozoa</taxon>
        <taxon>Arthropoda</taxon>
        <taxon>Hexapoda</taxon>
        <taxon>Insecta</taxon>
        <taxon>Pterygota</taxon>
        <taxon>Neoptera</taxon>
        <taxon>Endopterygota</taxon>
        <taxon>Diptera</taxon>
        <taxon>Nematocera</taxon>
        <taxon>Culicoidea</taxon>
        <taxon>Culicidae</taxon>
        <taxon>Culicinae</taxon>
        <taxon>Aedini</taxon>
        <taxon>Aedes</taxon>
        <taxon>Stegomyia</taxon>
    </lineage>
</organism>
<keyword evidence="1" id="KW-0472">Membrane</keyword>
<name>A0ABM1ZD08_AEDAL</name>
<dbReference type="RefSeq" id="XP_062699295.1">
    <property type="nucleotide sequence ID" value="XM_062843311.1"/>
</dbReference>
<keyword evidence="3" id="KW-1185">Reference proteome</keyword>